<feature type="compositionally biased region" description="Basic residues" evidence="8">
    <location>
        <begin position="18"/>
        <end position="28"/>
    </location>
</feature>
<dbReference type="PANTHER" id="PTHR46098:SF1">
    <property type="entry name" value="TRNA (CYTOSINE(38)-C(5))-METHYLTRANSFERASE"/>
    <property type="match status" value="1"/>
</dbReference>
<evidence type="ECO:0000313" key="9">
    <source>
        <dbReference type="EMBL" id="EEH58082.1"/>
    </source>
</evidence>
<dbReference type="PANTHER" id="PTHR46098">
    <property type="entry name" value="TRNA (CYTOSINE(38)-C(5))-METHYLTRANSFERASE"/>
    <property type="match status" value="1"/>
</dbReference>
<evidence type="ECO:0000313" key="10">
    <source>
        <dbReference type="Proteomes" id="UP000001876"/>
    </source>
</evidence>
<dbReference type="OMA" id="CPEMMKL"/>
<dbReference type="EMBL" id="GG663738">
    <property type="protein sequence ID" value="EEH58082.1"/>
    <property type="molecule type" value="Genomic_DNA"/>
</dbReference>
<dbReference type="AlphaFoldDB" id="C1MQI5"/>
<protein>
    <recommendedName>
        <fullName evidence="5">tRNA (cytosine(38)-C(5))-methyltransferase</fullName>
        <ecNumber evidence="4">2.1.1.204</ecNumber>
    </recommendedName>
    <alternativeName>
        <fullName evidence="6">DNA (cytosine-5)-methyltransferase-like protein 2</fullName>
    </alternativeName>
</protein>
<evidence type="ECO:0000256" key="8">
    <source>
        <dbReference type="SAM" id="MobiDB-lite"/>
    </source>
</evidence>
<sequence length="416" mass="44756">MRAAAVLRGGPPVAAAPTRRRRRGRRLARWTAVVDPVAAAEPEETSTSTSTASPSPSKSAPIRLVEWFSGTGMMRVALDRGTSRGVEHVAAIDNSEVANAVYAANFPNDATPPSRGNVEHWTAARIDAEGLGAAELWTLSPPCQPYTRKGKQRHGDDPRATAFAHLLEIFPTLRARPDRVLVENVVGFETSETRDALIRALETTGYAWREFVGASPADVGVPNARPRYYALAKKREVGGFDDARAPFVAAAGSDGYDARGAAAAAARPPPRPLAAYLDERAASDDLTVPSRVTEKYWKWLDVVAPSSTRSECFTAGYGKTVYGGSVLASDAFLSARERDFVDAGGSGRVRLASPPPPGALRYFSPREIASLHGLGDDFALPSEVLTRRQLYFALGNSISVDVVSSLMRHLFDDAFF</sequence>
<dbReference type="InterPro" id="IPR031303">
    <property type="entry name" value="C5_meth_CS"/>
</dbReference>
<evidence type="ECO:0000256" key="4">
    <source>
        <dbReference type="ARBA" id="ARBA00039081"/>
    </source>
</evidence>
<dbReference type="GO" id="GO:0032259">
    <property type="term" value="P:methylation"/>
    <property type="evidence" value="ECO:0007669"/>
    <property type="project" value="UniProtKB-KW"/>
</dbReference>
<dbReference type="PROSITE" id="PS00095">
    <property type="entry name" value="C5_MTASE_2"/>
    <property type="match status" value="1"/>
</dbReference>
<dbReference type="EC" id="2.1.1.204" evidence="4"/>
<dbReference type="RefSeq" id="XP_003058131.1">
    <property type="nucleotide sequence ID" value="XM_003058085.1"/>
</dbReference>
<dbReference type="GeneID" id="9683204"/>
<feature type="active site" evidence="7">
    <location>
        <position position="143"/>
    </location>
</feature>
<dbReference type="InterPro" id="IPR001525">
    <property type="entry name" value="C5_MeTfrase"/>
</dbReference>
<name>C1MQI5_MICPC</name>
<dbReference type="PROSITE" id="PS51679">
    <property type="entry name" value="SAM_MT_C5"/>
    <property type="match status" value="1"/>
</dbReference>
<evidence type="ECO:0000256" key="6">
    <source>
        <dbReference type="ARBA" id="ARBA00042810"/>
    </source>
</evidence>
<keyword evidence="3 7" id="KW-0949">S-adenosyl-L-methionine</keyword>
<dbReference type="eggNOG" id="KOG0919">
    <property type="taxonomic scope" value="Eukaryota"/>
</dbReference>
<feature type="compositionally biased region" description="Low complexity" evidence="8">
    <location>
        <begin position="8"/>
        <end position="17"/>
    </location>
</feature>
<dbReference type="InterPro" id="IPR050750">
    <property type="entry name" value="C5-MTase"/>
</dbReference>
<dbReference type="KEGG" id="mpp:MICPUCDRAFT_57303"/>
<dbReference type="PRINTS" id="PR00105">
    <property type="entry name" value="C5METTRFRASE"/>
</dbReference>
<dbReference type="GO" id="GO:0005634">
    <property type="term" value="C:nucleus"/>
    <property type="evidence" value="ECO:0007669"/>
    <property type="project" value="TreeGrafter"/>
</dbReference>
<feature type="compositionally biased region" description="Low complexity" evidence="8">
    <location>
        <begin position="32"/>
        <end position="59"/>
    </location>
</feature>
<dbReference type="SUPFAM" id="SSF53335">
    <property type="entry name" value="S-adenosyl-L-methionine-dependent methyltransferases"/>
    <property type="match status" value="1"/>
</dbReference>
<keyword evidence="10" id="KW-1185">Reference proteome</keyword>
<accession>C1MQI5</accession>
<dbReference type="OrthoDB" id="414133at2759"/>
<dbReference type="Gene3D" id="3.40.50.150">
    <property type="entry name" value="Vaccinia Virus protein VP39"/>
    <property type="match status" value="1"/>
</dbReference>
<comment type="similarity">
    <text evidence="7">Belongs to the class I-like SAM-binding methyltransferase superfamily. C5-methyltransferase family.</text>
</comment>
<evidence type="ECO:0000256" key="2">
    <source>
        <dbReference type="ARBA" id="ARBA00022679"/>
    </source>
</evidence>
<evidence type="ECO:0000256" key="5">
    <source>
        <dbReference type="ARBA" id="ARBA00039681"/>
    </source>
</evidence>
<dbReference type="Pfam" id="PF00145">
    <property type="entry name" value="DNA_methylase"/>
    <property type="match status" value="2"/>
</dbReference>
<dbReference type="InterPro" id="IPR029063">
    <property type="entry name" value="SAM-dependent_MTases_sf"/>
</dbReference>
<organism evidence="10">
    <name type="scientific">Micromonas pusilla (strain CCMP1545)</name>
    <name type="common">Picoplanktonic green alga</name>
    <dbReference type="NCBI Taxonomy" id="564608"/>
    <lineage>
        <taxon>Eukaryota</taxon>
        <taxon>Viridiplantae</taxon>
        <taxon>Chlorophyta</taxon>
        <taxon>Mamiellophyceae</taxon>
        <taxon>Mamiellales</taxon>
        <taxon>Mamiellaceae</taxon>
        <taxon>Micromonas</taxon>
    </lineage>
</organism>
<feature type="region of interest" description="Disordered" evidence="8">
    <location>
        <begin position="1"/>
        <end position="59"/>
    </location>
</feature>
<dbReference type="Proteomes" id="UP000001876">
    <property type="component" value="Unassembled WGS sequence"/>
</dbReference>
<dbReference type="Gene3D" id="3.90.120.10">
    <property type="entry name" value="DNA Methylase, subunit A, domain 2"/>
    <property type="match status" value="1"/>
</dbReference>
<evidence type="ECO:0000256" key="1">
    <source>
        <dbReference type="ARBA" id="ARBA00022603"/>
    </source>
</evidence>
<evidence type="ECO:0000256" key="3">
    <source>
        <dbReference type="ARBA" id="ARBA00022691"/>
    </source>
</evidence>
<keyword evidence="1 7" id="KW-0489">Methyltransferase</keyword>
<keyword evidence="2 7" id="KW-0808">Transferase</keyword>
<evidence type="ECO:0000256" key="7">
    <source>
        <dbReference type="PROSITE-ProRule" id="PRU01016"/>
    </source>
</evidence>
<proteinExistence type="inferred from homology"/>
<dbReference type="GO" id="GO:0008168">
    <property type="term" value="F:methyltransferase activity"/>
    <property type="evidence" value="ECO:0007669"/>
    <property type="project" value="UniProtKB-KW"/>
</dbReference>
<gene>
    <name evidence="9" type="ORF">MICPUCDRAFT_57303</name>
</gene>
<reference evidence="9 10" key="1">
    <citation type="journal article" date="2009" name="Science">
        <title>Green evolution and dynamic adaptations revealed by genomes of the marine picoeukaryotes Micromonas.</title>
        <authorList>
            <person name="Worden A.Z."/>
            <person name="Lee J.H."/>
            <person name="Mock T."/>
            <person name="Rouze P."/>
            <person name="Simmons M.P."/>
            <person name="Aerts A.L."/>
            <person name="Allen A.E."/>
            <person name="Cuvelier M.L."/>
            <person name="Derelle E."/>
            <person name="Everett M.V."/>
            <person name="Foulon E."/>
            <person name="Grimwood J."/>
            <person name="Gundlach H."/>
            <person name="Henrissat B."/>
            <person name="Napoli C."/>
            <person name="McDonald S.M."/>
            <person name="Parker M.S."/>
            <person name="Rombauts S."/>
            <person name="Salamov A."/>
            <person name="Von Dassow P."/>
            <person name="Badger J.H."/>
            <person name="Coutinho P.M."/>
            <person name="Demir E."/>
            <person name="Dubchak I."/>
            <person name="Gentemann C."/>
            <person name="Eikrem W."/>
            <person name="Gready J.E."/>
            <person name="John U."/>
            <person name="Lanier W."/>
            <person name="Lindquist E.A."/>
            <person name="Lucas S."/>
            <person name="Mayer K.F."/>
            <person name="Moreau H."/>
            <person name="Not F."/>
            <person name="Otillar R."/>
            <person name="Panaud O."/>
            <person name="Pangilinan J."/>
            <person name="Paulsen I."/>
            <person name="Piegu B."/>
            <person name="Poliakov A."/>
            <person name="Robbens S."/>
            <person name="Schmutz J."/>
            <person name="Toulza E."/>
            <person name="Wyss T."/>
            <person name="Zelensky A."/>
            <person name="Zhou K."/>
            <person name="Armbrust E.V."/>
            <person name="Bhattacharya D."/>
            <person name="Goodenough U.W."/>
            <person name="Van de Peer Y."/>
            <person name="Grigoriev I.V."/>
        </authorList>
    </citation>
    <scope>NUCLEOTIDE SEQUENCE [LARGE SCALE GENOMIC DNA]</scope>
    <source>
        <strain evidence="9 10">CCMP1545</strain>
    </source>
</reference>